<dbReference type="InterPro" id="IPR036864">
    <property type="entry name" value="Zn2-C6_fun-type_DNA-bd_sf"/>
</dbReference>
<evidence type="ECO:0000256" key="1">
    <source>
        <dbReference type="ARBA" id="ARBA00004123"/>
    </source>
</evidence>
<dbReference type="PROSITE" id="PS00463">
    <property type="entry name" value="ZN2_CY6_FUNGAL_1"/>
    <property type="match status" value="1"/>
</dbReference>
<dbReference type="VEuPathDB" id="FungiDB:ASPZODRAFT_829210"/>
<evidence type="ECO:0000256" key="7">
    <source>
        <dbReference type="ARBA" id="ARBA00023242"/>
    </source>
</evidence>
<dbReference type="OrthoDB" id="2595934at2759"/>
<keyword evidence="7" id="KW-0539">Nucleus</keyword>
<protein>
    <recommendedName>
        <fullName evidence="9">Transcriptional activator of proteases prtT</fullName>
    </recommendedName>
    <alternativeName>
        <fullName evidence="10">Zn(2)-C6 zinc finger-containing protein prtT</fullName>
    </alternativeName>
</protein>
<gene>
    <name evidence="13" type="ORF">ASPZODRAFT_829210</name>
</gene>
<evidence type="ECO:0000256" key="4">
    <source>
        <dbReference type="ARBA" id="ARBA00023015"/>
    </source>
</evidence>
<dbReference type="InterPro" id="IPR051089">
    <property type="entry name" value="prtT"/>
</dbReference>
<dbReference type="Pfam" id="PF00172">
    <property type="entry name" value="Zn_clus"/>
    <property type="match status" value="1"/>
</dbReference>
<dbReference type="Gene3D" id="4.10.240.10">
    <property type="entry name" value="Zn(2)-C6 fungal-type DNA-binding domain"/>
    <property type="match status" value="1"/>
</dbReference>
<keyword evidence="4" id="KW-0805">Transcription regulation</keyword>
<evidence type="ECO:0000256" key="2">
    <source>
        <dbReference type="ARBA" id="ARBA00022723"/>
    </source>
</evidence>
<dbReference type="SMART" id="SM00066">
    <property type="entry name" value="GAL4"/>
    <property type="match status" value="1"/>
</dbReference>
<dbReference type="GO" id="GO:0042176">
    <property type="term" value="P:regulation of protein catabolic process"/>
    <property type="evidence" value="ECO:0007669"/>
    <property type="project" value="UniProtKB-ARBA"/>
</dbReference>
<dbReference type="CDD" id="cd12148">
    <property type="entry name" value="fungal_TF_MHR"/>
    <property type="match status" value="1"/>
</dbReference>
<evidence type="ECO:0000256" key="3">
    <source>
        <dbReference type="ARBA" id="ARBA00022833"/>
    </source>
</evidence>
<dbReference type="GeneID" id="34616715"/>
<keyword evidence="6" id="KW-0804">Transcription</keyword>
<feature type="region of interest" description="Disordered" evidence="11">
    <location>
        <begin position="1"/>
        <end position="33"/>
    </location>
</feature>
<feature type="domain" description="Zn(2)-C6 fungal-type" evidence="12">
    <location>
        <begin position="42"/>
        <end position="74"/>
    </location>
</feature>
<comment type="subcellular location">
    <subcellularLocation>
        <location evidence="1">Nucleus</location>
    </subcellularLocation>
</comment>
<dbReference type="AlphaFoldDB" id="A0A1L9SAD4"/>
<evidence type="ECO:0000259" key="12">
    <source>
        <dbReference type="PROSITE" id="PS50048"/>
    </source>
</evidence>
<evidence type="ECO:0000256" key="8">
    <source>
        <dbReference type="ARBA" id="ARBA00038134"/>
    </source>
</evidence>
<dbReference type="InterPro" id="IPR001138">
    <property type="entry name" value="Zn2Cys6_DnaBD"/>
</dbReference>
<evidence type="ECO:0000313" key="13">
    <source>
        <dbReference type="EMBL" id="OJJ44096.1"/>
    </source>
</evidence>
<dbReference type="CDD" id="cd00067">
    <property type="entry name" value="GAL4"/>
    <property type="match status" value="1"/>
</dbReference>
<keyword evidence="2" id="KW-0479">Metal-binding</keyword>
<evidence type="ECO:0000256" key="6">
    <source>
        <dbReference type="ARBA" id="ARBA00023163"/>
    </source>
</evidence>
<organism evidence="13 14">
    <name type="scientific">Penicilliopsis zonata CBS 506.65</name>
    <dbReference type="NCBI Taxonomy" id="1073090"/>
    <lineage>
        <taxon>Eukaryota</taxon>
        <taxon>Fungi</taxon>
        <taxon>Dikarya</taxon>
        <taxon>Ascomycota</taxon>
        <taxon>Pezizomycotina</taxon>
        <taxon>Eurotiomycetes</taxon>
        <taxon>Eurotiomycetidae</taxon>
        <taxon>Eurotiales</taxon>
        <taxon>Aspergillaceae</taxon>
        <taxon>Penicilliopsis</taxon>
    </lineage>
</organism>
<dbReference type="GO" id="GO:0005634">
    <property type="term" value="C:nucleus"/>
    <property type="evidence" value="ECO:0007669"/>
    <property type="project" value="UniProtKB-SubCell"/>
</dbReference>
<dbReference type="PROSITE" id="PS50048">
    <property type="entry name" value="ZN2_CY6_FUNGAL_2"/>
    <property type="match status" value="1"/>
</dbReference>
<dbReference type="GO" id="GO:0000976">
    <property type="term" value="F:transcription cis-regulatory region binding"/>
    <property type="evidence" value="ECO:0007669"/>
    <property type="project" value="TreeGrafter"/>
</dbReference>
<proteinExistence type="inferred from homology"/>
<keyword evidence="5" id="KW-0238">DNA-binding</keyword>
<dbReference type="EMBL" id="KV878349">
    <property type="protein sequence ID" value="OJJ44096.1"/>
    <property type="molecule type" value="Genomic_DNA"/>
</dbReference>
<dbReference type="GO" id="GO:0045893">
    <property type="term" value="P:positive regulation of DNA-templated transcription"/>
    <property type="evidence" value="ECO:0007669"/>
    <property type="project" value="UniProtKB-ARBA"/>
</dbReference>
<evidence type="ECO:0000313" key="14">
    <source>
        <dbReference type="Proteomes" id="UP000184188"/>
    </source>
</evidence>
<evidence type="ECO:0000256" key="10">
    <source>
        <dbReference type="ARBA" id="ARBA00042461"/>
    </source>
</evidence>
<reference evidence="14" key="1">
    <citation type="journal article" date="2017" name="Genome Biol.">
        <title>Comparative genomics reveals high biological diversity and specific adaptations in the industrially and medically important fungal genus Aspergillus.</title>
        <authorList>
            <person name="de Vries R.P."/>
            <person name="Riley R."/>
            <person name="Wiebenga A."/>
            <person name="Aguilar-Osorio G."/>
            <person name="Amillis S."/>
            <person name="Uchima C.A."/>
            <person name="Anderluh G."/>
            <person name="Asadollahi M."/>
            <person name="Askin M."/>
            <person name="Barry K."/>
            <person name="Battaglia E."/>
            <person name="Bayram O."/>
            <person name="Benocci T."/>
            <person name="Braus-Stromeyer S.A."/>
            <person name="Caldana C."/>
            <person name="Canovas D."/>
            <person name="Cerqueira G.C."/>
            <person name="Chen F."/>
            <person name="Chen W."/>
            <person name="Choi C."/>
            <person name="Clum A."/>
            <person name="Dos Santos R.A."/>
            <person name="Damasio A.R."/>
            <person name="Diallinas G."/>
            <person name="Emri T."/>
            <person name="Fekete E."/>
            <person name="Flipphi M."/>
            <person name="Freyberg S."/>
            <person name="Gallo A."/>
            <person name="Gournas C."/>
            <person name="Habgood R."/>
            <person name="Hainaut M."/>
            <person name="Harispe M.L."/>
            <person name="Henrissat B."/>
            <person name="Hilden K.S."/>
            <person name="Hope R."/>
            <person name="Hossain A."/>
            <person name="Karabika E."/>
            <person name="Karaffa L."/>
            <person name="Karanyi Z."/>
            <person name="Krasevec N."/>
            <person name="Kuo A."/>
            <person name="Kusch H."/>
            <person name="LaButti K."/>
            <person name="Lagendijk E.L."/>
            <person name="Lapidus A."/>
            <person name="Levasseur A."/>
            <person name="Lindquist E."/>
            <person name="Lipzen A."/>
            <person name="Logrieco A.F."/>
            <person name="MacCabe A."/>
            <person name="Maekelae M.R."/>
            <person name="Malavazi I."/>
            <person name="Melin P."/>
            <person name="Meyer V."/>
            <person name="Mielnichuk N."/>
            <person name="Miskei M."/>
            <person name="Molnar A.P."/>
            <person name="Mule G."/>
            <person name="Ngan C.Y."/>
            <person name="Orejas M."/>
            <person name="Orosz E."/>
            <person name="Ouedraogo J.P."/>
            <person name="Overkamp K.M."/>
            <person name="Park H.-S."/>
            <person name="Perrone G."/>
            <person name="Piumi F."/>
            <person name="Punt P.J."/>
            <person name="Ram A.F."/>
            <person name="Ramon A."/>
            <person name="Rauscher S."/>
            <person name="Record E."/>
            <person name="Riano-Pachon D.M."/>
            <person name="Robert V."/>
            <person name="Roehrig J."/>
            <person name="Ruller R."/>
            <person name="Salamov A."/>
            <person name="Salih N.S."/>
            <person name="Samson R.A."/>
            <person name="Sandor E."/>
            <person name="Sanguinetti M."/>
            <person name="Schuetze T."/>
            <person name="Sepcic K."/>
            <person name="Shelest E."/>
            <person name="Sherlock G."/>
            <person name="Sophianopoulou V."/>
            <person name="Squina F.M."/>
            <person name="Sun H."/>
            <person name="Susca A."/>
            <person name="Todd R.B."/>
            <person name="Tsang A."/>
            <person name="Unkles S.E."/>
            <person name="van de Wiele N."/>
            <person name="van Rossen-Uffink D."/>
            <person name="Oliveira J.V."/>
            <person name="Vesth T.C."/>
            <person name="Visser J."/>
            <person name="Yu J.-H."/>
            <person name="Zhou M."/>
            <person name="Andersen M.R."/>
            <person name="Archer D.B."/>
            <person name="Baker S.E."/>
            <person name="Benoit I."/>
            <person name="Brakhage A.A."/>
            <person name="Braus G.H."/>
            <person name="Fischer R."/>
            <person name="Frisvad J.C."/>
            <person name="Goldman G.H."/>
            <person name="Houbraken J."/>
            <person name="Oakley B."/>
            <person name="Pocsi I."/>
            <person name="Scazzocchio C."/>
            <person name="Seiboth B."/>
            <person name="vanKuyk P.A."/>
            <person name="Wortman J."/>
            <person name="Dyer P.S."/>
            <person name="Grigoriev I.V."/>
        </authorList>
    </citation>
    <scope>NUCLEOTIDE SEQUENCE [LARGE SCALE GENOMIC DNA]</scope>
    <source>
        <strain evidence="14">CBS 506.65</strain>
    </source>
</reference>
<dbReference type="GO" id="GO:0008270">
    <property type="term" value="F:zinc ion binding"/>
    <property type="evidence" value="ECO:0007669"/>
    <property type="project" value="InterPro"/>
</dbReference>
<dbReference type="PANTHER" id="PTHR31845">
    <property type="entry name" value="FINGER DOMAIN PROTEIN, PUTATIVE-RELATED"/>
    <property type="match status" value="1"/>
</dbReference>
<dbReference type="Proteomes" id="UP000184188">
    <property type="component" value="Unassembled WGS sequence"/>
</dbReference>
<keyword evidence="3" id="KW-0862">Zinc</keyword>
<keyword evidence="14" id="KW-1185">Reference proteome</keyword>
<evidence type="ECO:0000256" key="5">
    <source>
        <dbReference type="ARBA" id="ARBA00023125"/>
    </source>
</evidence>
<dbReference type="RefSeq" id="XP_022578606.1">
    <property type="nucleotide sequence ID" value="XM_022730251.1"/>
</dbReference>
<comment type="similarity">
    <text evidence="8">Belongs to the prtT family.</text>
</comment>
<dbReference type="GO" id="GO:0000981">
    <property type="term" value="F:DNA-binding transcription factor activity, RNA polymerase II-specific"/>
    <property type="evidence" value="ECO:0007669"/>
    <property type="project" value="InterPro"/>
</dbReference>
<dbReference type="PANTHER" id="PTHR31845:SF34">
    <property type="entry name" value="TRANSCRIPTIONAL ACTIVATOR OF PROTEASES PRTT"/>
    <property type="match status" value="1"/>
</dbReference>
<evidence type="ECO:0000256" key="11">
    <source>
        <dbReference type="SAM" id="MobiDB-lite"/>
    </source>
</evidence>
<accession>A0A1L9SAD4</accession>
<name>A0A1L9SAD4_9EURO</name>
<sequence length="602" mass="67460">MTRTSNDGVHWDSNGLAAHHHGGSTAGDAVRPKGRIRRSMTACNTCRKLKTRCDLDPRSHACRRCLSLRIDCELPETPERFQDNALAWSDATGPIPFLEERLNSLERGMGDMTRMMRQMLDRSPNVSGSVASHSSRGSDLDEASLGDAALAPKPVHLMRKLQAELFGETGQTTSCVGDFVSKGIIDSKLSLKLIRLFVENFGSWVSIDSPSDFQNELGQSDPLLFNTACLLAARYVPGIPAPVLHAMYVQVRLAAATLLWTTPPLPYETLQALTLLCLWSATVQKEPPMDSWLLSGISINHAIVSFDFLNRAPTEYVVTDIMLQKLRLWNALCLTQLHFAIGNARPFNLQPKYLDHCSRILEHPSARFEDGKVVAEIQLYLITLKLQNNAQRMRFDSEYDELEQWKSDWTHLFAGEQSSALELSFWFCQLLLHRTAMRLRTDPEKLLPDIVESARLIISRFLQIRSHAVLQMVDHAFFIVGYAALTLCDFSVLDPLIEQIQAFLLHLAPSEDHIAYRFSCIIGELKRRYTEGTESVTTIKASPFEDDRRMSVNPPQFMPAVMETIPEGYEALEQIFAGFIPTQPLSDGLFSGLPGSSDLPGP</sequence>
<dbReference type="SUPFAM" id="SSF57701">
    <property type="entry name" value="Zn2/Cys6 DNA-binding domain"/>
    <property type="match status" value="1"/>
</dbReference>
<dbReference type="FunFam" id="4.10.240.10:FF:000011">
    <property type="entry name" value="Transcriptional activator of proteases prtT"/>
    <property type="match status" value="1"/>
</dbReference>
<evidence type="ECO:0000256" key="9">
    <source>
        <dbReference type="ARBA" id="ARBA00041135"/>
    </source>
</evidence>